<dbReference type="InterPro" id="IPR036465">
    <property type="entry name" value="vWFA_dom_sf"/>
</dbReference>
<dbReference type="PANTHER" id="PTHR33608">
    <property type="entry name" value="BLL2464 PROTEIN"/>
    <property type="match status" value="1"/>
</dbReference>
<organism evidence="2 3">
    <name type="scientific">Ancylobacter koreensis</name>
    <dbReference type="NCBI Taxonomy" id="266121"/>
    <lineage>
        <taxon>Bacteria</taxon>
        <taxon>Pseudomonadati</taxon>
        <taxon>Pseudomonadota</taxon>
        <taxon>Alphaproteobacteria</taxon>
        <taxon>Hyphomicrobiales</taxon>
        <taxon>Xanthobacteraceae</taxon>
        <taxon>Ancylobacter</taxon>
    </lineage>
</organism>
<evidence type="ECO:0000313" key="3">
    <source>
        <dbReference type="Proteomes" id="UP001202867"/>
    </source>
</evidence>
<gene>
    <name evidence="2" type="ORF">MWN33_10705</name>
</gene>
<dbReference type="Pfam" id="PF01882">
    <property type="entry name" value="DUF58"/>
    <property type="match status" value="1"/>
</dbReference>
<dbReference type="InterPro" id="IPR002881">
    <property type="entry name" value="DUF58"/>
</dbReference>
<evidence type="ECO:0000313" key="2">
    <source>
        <dbReference type="EMBL" id="MCK0208501.1"/>
    </source>
</evidence>
<reference evidence="2 3" key="1">
    <citation type="submission" date="2022-04" db="EMBL/GenBank/DDBJ databases">
        <authorList>
            <person name="Grouzdev D.S."/>
            <person name="Pantiukh K.S."/>
            <person name="Krutkina M.S."/>
        </authorList>
    </citation>
    <scope>NUCLEOTIDE SEQUENCE [LARGE SCALE GENOMIC DNA]</scope>
    <source>
        <strain evidence="2 3">Jip08</strain>
    </source>
</reference>
<protein>
    <submittedName>
        <fullName evidence="2">DUF58 domain-containing protein</fullName>
    </submittedName>
</protein>
<feature type="domain" description="DUF58" evidence="1">
    <location>
        <begin position="54"/>
        <end position="256"/>
    </location>
</feature>
<dbReference type="Proteomes" id="UP001202867">
    <property type="component" value="Unassembled WGS sequence"/>
</dbReference>
<dbReference type="PANTHER" id="PTHR33608:SF6">
    <property type="entry name" value="BLL2464 PROTEIN"/>
    <property type="match status" value="1"/>
</dbReference>
<keyword evidence="3" id="KW-1185">Reference proteome</keyword>
<comment type="caution">
    <text evidence="2">The sequence shown here is derived from an EMBL/GenBank/DDBJ whole genome shotgun (WGS) entry which is preliminary data.</text>
</comment>
<dbReference type="RefSeq" id="WP_247200490.1">
    <property type="nucleotide sequence ID" value="NZ_JALKCG010000003.1"/>
</dbReference>
<dbReference type="EMBL" id="JALKCG010000003">
    <property type="protein sequence ID" value="MCK0208501.1"/>
    <property type="molecule type" value="Genomic_DNA"/>
</dbReference>
<proteinExistence type="predicted"/>
<evidence type="ECO:0000259" key="1">
    <source>
        <dbReference type="Pfam" id="PF01882"/>
    </source>
</evidence>
<reference evidence="3" key="2">
    <citation type="submission" date="2023-07" db="EMBL/GenBank/DDBJ databases">
        <title>Ancylobacter moscoviensis sp. nov., facultatively methylotrophic bacteria from activated sludge and the reclassification of Starkeya novella (Starkey 1934) Kelly et al. 2000 as Ancylobacter novellus comb. nov., Starkeya koreensis Im et al. 2006 as Ancylobacter koreensis comb.nov., Angulomicrobium tetraedrale Vasil'eva et al. 1986 as Ancylobacter tetraedralis comb. nov., Angulomicrobium amanitiforme Fritz et al. 2004 as Ancylobacter amanitiformis comb. nov. and Methylorhabdus multivorans Doronina et al. 1996 as Ancylobacter multivorans comb. nov. and emended description of the genus Ancylobacter.</title>
        <authorList>
            <person name="Doronina N."/>
            <person name="Chemodurova A."/>
            <person name="Grouzdev D."/>
            <person name="Koziaeva V."/>
            <person name="Shi W."/>
            <person name="Wu L."/>
            <person name="Kaparullina E."/>
        </authorList>
    </citation>
    <scope>NUCLEOTIDE SEQUENCE [LARGE SCALE GENOMIC DNA]</scope>
    <source>
        <strain evidence="3">Jip08</strain>
    </source>
</reference>
<accession>A0ABT0DMK8</accession>
<name>A0ABT0DMK8_9HYPH</name>
<sequence>MTEPAGPPPPDRQPIPYRLRWRPEGIVPGAHPGHGEGAEGQFRRHVPLLRQPDPRRIDLRISLRDPFGELHVRQFAPRRTVPVAVLVDLSGSMRFGGAVAGRVADLCALLALSAVRAGDSFALYGADARLREEVTLPLARRRGLEEEVRERLLAARPGGTGADGLMEAAARLPGRRSLVFLVSDFLMPLETTERLLDALWRHDVVPVVLSDGAVEERLPRWGLIELGDLETGRARLVFLRPGFRARWIAAARARRAALADLFARRGLRPVPLADALDTDALTERLMEG</sequence>
<dbReference type="SUPFAM" id="SSF53300">
    <property type="entry name" value="vWA-like"/>
    <property type="match status" value="1"/>
</dbReference>